<accession>A0ABM3X6I8</accession>
<evidence type="ECO:0000313" key="3">
    <source>
        <dbReference type="RefSeq" id="XP_060044433.1"/>
    </source>
</evidence>
<organism evidence="2 3">
    <name type="scientific">Erinaceus europaeus</name>
    <name type="common">Western European hedgehog</name>
    <dbReference type="NCBI Taxonomy" id="9365"/>
    <lineage>
        <taxon>Eukaryota</taxon>
        <taxon>Metazoa</taxon>
        <taxon>Chordata</taxon>
        <taxon>Craniata</taxon>
        <taxon>Vertebrata</taxon>
        <taxon>Euteleostomi</taxon>
        <taxon>Mammalia</taxon>
        <taxon>Eutheria</taxon>
        <taxon>Laurasiatheria</taxon>
        <taxon>Eulipotyphla</taxon>
        <taxon>Erinaceidae</taxon>
        <taxon>Erinaceinae</taxon>
        <taxon>Erinaceus</taxon>
    </lineage>
</organism>
<evidence type="ECO:0000313" key="2">
    <source>
        <dbReference type="Proteomes" id="UP001652624"/>
    </source>
</evidence>
<feature type="signal peptide" evidence="1">
    <location>
        <begin position="1"/>
        <end position="15"/>
    </location>
</feature>
<keyword evidence="1" id="KW-0732">Signal</keyword>
<evidence type="ECO:0000256" key="1">
    <source>
        <dbReference type="SAM" id="SignalP"/>
    </source>
</evidence>
<sequence length="115" mass="12156">MKLLLMAGVLSTAIALPVPFGHSGGSSSEERFYFYPSPGLPGFPGPPGPPGLPGLPAPPFFPQIPFPLPPQQPPILIPFPFPYDPNQGLTPNDFIQLLISILNQLGGLIGMVLDT</sequence>
<gene>
    <name evidence="3" type="primary">SCPPPQ1</name>
</gene>
<dbReference type="Proteomes" id="UP001652624">
    <property type="component" value="Chromosome 3"/>
</dbReference>
<feature type="chain" id="PRO_5045667076" evidence="1">
    <location>
        <begin position="16"/>
        <end position="115"/>
    </location>
</feature>
<reference evidence="3" key="1">
    <citation type="submission" date="2025-08" db="UniProtKB">
        <authorList>
            <consortium name="RefSeq"/>
        </authorList>
    </citation>
    <scope>IDENTIFICATION</scope>
</reference>
<protein>
    <submittedName>
        <fullName evidence="3">Secretory calcium-binding phosphoprotein proline-glutamine rich 1</fullName>
    </submittedName>
</protein>
<dbReference type="RefSeq" id="XP_060044433.1">
    <property type="nucleotide sequence ID" value="XM_060188450.1"/>
</dbReference>
<name>A0ABM3X6I8_ERIEU</name>
<dbReference type="GeneID" id="132537593"/>
<proteinExistence type="predicted"/>
<keyword evidence="2" id="KW-1185">Reference proteome</keyword>